<dbReference type="Proteomes" id="UP000010988">
    <property type="component" value="Unassembled WGS sequence"/>
</dbReference>
<dbReference type="eggNOG" id="ENOG5031W28">
    <property type="taxonomic scope" value="Bacteria"/>
</dbReference>
<reference evidence="1 2" key="1">
    <citation type="submission" date="2012-12" db="EMBL/GenBank/DDBJ databases">
        <title>Whole genome shotgun sequence of Gordonia aichiensis NBRC 108223.</title>
        <authorList>
            <person name="Isaki-Nakamura S."/>
            <person name="Hosoyama A."/>
            <person name="Tsuchikane K."/>
            <person name="Ando Y."/>
            <person name="Baba S."/>
            <person name="Ohji S."/>
            <person name="Hamada M."/>
            <person name="Tamura T."/>
            <person name="Yamazoe A."/>
            <person name="Yamazaki S."/>
            <person name="Fujita N."/>
        </authorList>
    </citation>
    <scope>NUCLEOTIDE SEQUENCE [LARGE SCALE GENOMIC DNA]</scope>
    <source>
        <strain evidence="1 2">NBRC 108223</strain>
    </source>
</reference>
<sequence length="64" mass="7222">MGRADPPAPEAEADGVPAFDVWIGDQLVQYTGYGWEDEHANAIIDVMHRLGYRLYDPQIDTRFA</sequence>
<name>L7KJD2_9ACTN</name>
<evidence type="ECO:0000313" key="2">
    <source>
        <dbReference type="Proteomes" id="UP000010988"/>
    </source>
</evidence>
<accession>L7KJD2</accession>
<dbReference type="AlphaFoldDB" id="L7KJD2"/>
<organism evidence="1 2">
    <name type="scientific">Gordonia aichiensis NBRC 108223</name>
    <dbReference type="NCBI Taxonomy" id="1220583"/>
    <lineage>
        <taxon>Bacteria</taxon>
        <taxon>Bacillati</taxon>
        <taxon>Actinomycetota</taxon>
        <taxon>Actinomycetes</taxon>
        <taxon>Mycobacteriales</taxon>
        <taxon>Gordoniaceae</taxon>
        <taxon>Gordonia</taxon>
    </lineage>
</organism>
<comment type="caution">
    <text evidence="1">The sequence shown here is derived from an EMBL/GenBank/DDBJ whole genome shotgun (WGS) entry which is preliminary data.</text>
</comment>
<proteinExistence type="predicted"/>
<evidence type="ECO:0000313" key="1">
    <source>
        <dbReference type="EMBL" id="GAC48960.1"/>
    </source>
</evidence>
<protein>
    <submittedName>
        <fullName evidence="1">Uncharacterized protein</fullName>
    </submittedName>
</protein>
<keyword evidence="2" id="KW-1185">Reference proteome</keyword>
<dbReference type="EMBL" id="BANR01000008">
    <property type="protein sequence ID" value="GAC48960.1"/>
    <property type="molecule type" value="Genomic_DNA"/>
</dbReference>
<gene>
    <name evidence="1" type="ORF">GOACH_08_00230</name>
</gene>